<dbReference type="GO" id="GO:0004803">
    <property type="term" value="F:transposase activity"/>
    <property type="evidence" value="ECO:0007669"/>
    <property type="project" value="InterPro"/>
</dbReference>
<protein>
    <submittedName>
        <fullName evidence="2">Putative transposase</fullName>
    </submittedName>
</protein>
<dbReference type="InterPro" id="IPR002514">
    <property type="entry name" value="Transposase_8"/>
</dbReference>
<dbReference type="AlphaFoldDB" id="A0A1H1T9V5"/>
<organism evidence="2 3">
    <name type="scientific">Bradyrhizobium canariense</name>
    <dbReference type="NCBI Taxonomy" id="255045"/>
    <lineage>
        <taxon>Bacteria</taxon>
        <taxon>Pseudomonadati</taxon>
        <taxon>Pseudomonadota</taxon>
        <taxon>Alphaproteobacteria</taxon>
        <taxon>Hyphomicrobiales</taxon>
        <taxon>Nitrobacteraceae</taxon>
        <taxon>Bradyrhizobium</taxon>
    </lineage>
</organism>
<dbReference type="SUPFAM" id="SSF46689">
    <property type="entry name" value="Homeodomain-like"/>
    <property type="match status" value="1"/>
</dbReference>
<accession>A0A1H1T9V5</accession>
<dbReference type="PANTHER" id="PTHR33609">
    <property type="entry name" value="LOW CALCIUM RESPONSE LOCUS PROTEIN S"/>
    <property type="match status" value="1"/>
</dbReference>
<dbReference type="Proteomes" id="UP000243904">
    <property type="component" value="Chromosome I"/>
</dbReference>
<dbReference type="Pfam" id="PF01527">
    <property type="entry name" value="HTH_Tnp_1"/>
    <property type="match status" value="1"/>
</dbReference>
<dbReference type="EMBL" id="LT629750">
    <property type="protein sequence ID" value="SDS56806.1"/>
    <property type="molecule type" value="Genomic_DNA"/>
</dbReference>
<dbReference type="InterPro" id="IPR052546">
    <property type="entry name" value="Transposase_8_domain"/>
</dbReference>
<dbReference type="InterPro" id="IPR009057">
    <property type="entry name" value="Homeodomain-like_sf"/>
</dbReference>
<evidence type="ECO:0000256" key="1">
    <source>
        <dbReference type="SAM" id="MobiDB-lite"/>
    </source>
</evidence>
<dbReference type="RefSeq" id="WP_146687421.1">
    <property type="nucleotide sequence ID" value="NZ_LT629750.1"/>
</dbReference>
<gene>
    <name evidence="2" type="ORF">SAMN05444158_2457</name>
</gene>
<keyword evidence="3" id="KW-1185">Reference proteome</keyword>
<proteinExistence type="predicted"/>
<name>A0A1H1T9V5_9BRAD</name>
<sequence length="131" mass="14543">MRRSRFTENEILHLLYEASAGVSVAEICSTAGVSLRTFYRWRRRFGGLNAPAVVKMKELAAENMRLRGLVSNLFERLRDPGRSDSPPPPVTPTVTSPGRDEERKQKQASRIAAEKCGGALTGRFASLRVNP</sequence>
<dbReference type="GO" id="GO:0003677">
    <property type="term" value="F:DNA binding"/>
    <property type="evidence" value="ECO:0007669"/>
    <property type="project" value="InterPro"/>
</dbReference>
<feature type="region of interest" description="Disordered" evidence="1">
    <location>
        <begin position="77"/>
        <end position="115"/>
    </location>
</feature>
<dbReference type="PANTHER" id="PTHR33609:SF1">
    <property type="entry name" value="TRANSPOSASE"/>
    <property type="match status" value="1"/>
</dbReference>
<evidence type="ECO:0000313" key="2">
    <source>
        <dbReference type="EMBL" id="SDS56806.1"/>
    </source>
</evidence>
<reference evidence="3" key="1">
    <citation type="submission" date="2016-10" db="EMBL/GenBank/DDBJ databases">
        <authorList>
            <person name="Varghese N."/>
            <person name="Submissions S."/>
        </authorList>
    </citation>
    <scope>NUCLEOTIDE SEQUENCE [LARGE SCALE GENOMIC DNA]</scope>
    <source>
        <strain evidence="3">GAS369</strain>
    </source>
</reference>
<dbReference type="GO" id="GO:0006313">
    <property type="term" value="P:DNA transposition"/>
    <property type="evidence" value="ECO:0007669"/>
    <property type="project" value="InterPro"/>
</dbReference>
<evidence type="ECO:0000313" key="3">
    <source>
        <dbReference type="Proteomes" id="UP000243904"/>
    </source>
</evidence>